<sequence length="114" mass="12894">MRIRGQLWGSLSSLDRRLFPGEDTTGWERTGPKGDPPALSDRERKVLLSEKKSPRQALDRLRVVSVRLQGKEKEMRAIDAFFNRVDRTLTFDRVCHNVTGSPYCLPSPGVTGKP</sequence>
<proteinExistence type="predicted"/>
<protein>
    <submittedName>
        <fullName evidence="2">Uncharacterized protein</fullName>
    </submittedName>
</protein>
<gene>
    <name evidence="2" type="ORF">MPNT_60125</name>
</gene>
<dbReference type="AlphaFoldDB" id="A0A8J2BR67"/>
<organism evidence="2 3">
    <name type="scientific">Candidatus Methylacidithermus pantelleriae</name>
    <dbReference type="NCBI Taxonomy" id="2744239"/>
    <lineage>
        <taxon>Bacteria</taxon>
        <taxon>Pseudomonadati</taxon>
        <taxon>Verrucomicrobiota</taxon>
        <taxon>Methylacidiphilae</taxon>
        <taxon>Methylacidiphilales</taxon>
        <taxon>Methylacidiphilaceae</taxon>
        <taxon>Candidatus Methylacidithermus</taxon>
    </lineage>
</organism>
<reference evidence="2" key="1">
    <citation type="submission" date="2021-02" db="EMBL/GenBank/DDBJ databases">
        <authorList>
            <person name="Cremers G."/>
            <person name="Picone N."/>
        </authorList>
    </citation>
    <scope>NUCLEOTIDE SEQUENCE</scope>
    <source>
        <strain evidence="2">PQ17</strain>
    </source>
</reference>
<keyword evidence="3" id="KW-1185">Reference proteome</keyword>
<evidence type="ECO:0000313" key="2">
    <source>
        <dbReference type="EMBL" id="CAF0703874.1"/>
    </source>
</evidence>
<evidence type="ECO:0000313" key="3">
    <source>
        <dbReference type="Proteomes" id="UP000663859"/>
    </source>
</evidence>
<feature type="region of interest" description="Disordered" evidence="1">
    <location>
        <begin position="17"/>
        <end position="42"/>
    </location>
</feature>
<name>A0A8J2BR67_9BACT</name>
<comment type="caution">
    <text evidence="2">The sequence shown here is derived from an EMBL/GenBank/DDBJ whole genome shotgun (WGS) entry which is preliminary data.</text>
</comment>
<evidence type="ECO:0000256" key="1">
    <source>
        <dbReference type="SAM" id="MobiDB-lite"/>
    </source>
</evidence>
<accession>A0A8J2BR67</accession>
<dbReference type="EMBL" id="CAJNOB010000056">
    <property type="protein sequence ID" value="CAF0703874.1"/>
    <property type="molecule type" value="Genomic_DNA"/>
</dbReference>
<dbReference type="Proteomes" id="UP000663859">
    <property type="component" value="Unassembled WGS sequence"/>
</dbReference>